<name>A0AA37TXE9_9GAMM</name>
<keyword evidence="3 7" id="KW-0489">Methyltransferase</keyword>
<keyword evidence="11" id="KW-1185">Reference proteome</keyword>
<keyword evidence="2 7" id="KW-0698">rRNA processing</keyword>
<comment type="function">
    <text evidence="7">Specifically methylates the cytosine at position 1407 (m5C1407) of 16S rRNA.</text>
</comment>
<dbReference type="NCBIfam" id="TIGR00446">
    <property type="entry name" value="nop2p"/>
    <property type="match status" value="1"/>
</dbReference>
<evidence type="ECO:0000259" key="9">
    <source>
        <dbReference type="PROSITE" id="PS51686"/>
    </source>
</evidence>
<feature type="binding site" evidence="7 8">
    <location>
        <begin position="122"/>
        <end position="128"/>
    </location>
    <ligand>
        <name>S-adenosyl-L-methionine</name>
        <dbReference type="ChEBI" id="CHEBI:59789"/>
    </ligand>
</feature>
<evidence type="ECO:0000256" key="7">
    <source>
        <dbReference type="HAMAP-Rule" id="MF_01579"/>
    </source>
</evidence>
<dbReference type="CDD" id="cd02440">
    <property type="entry name" value="AdoMet_MTases"/>
    <property type="match status" value="1"/>
</dbReference>
<keyword evidence="1 7" id="KW-0963">Cytoplasm</keyword>
<reference evidence="10 11" key="1">
    <citation type="journal article" date="2014" name="Int. J. Syst. Evol. Microbiol.">
        <title>Complete genome sequence of Corynebacterium casei LMG S-19264T (=DSM 44701T), isolated from a smear-ripened cheese.</title>
        <authorList>
            <consortium name="US DOE Joint Genome Institute (JGI-PGF)"/>
            <person name="Walter F."/>
            <person name="Albersmeier A."/>
            <person name="Kalinowski J."/>
            <person name="Ruckert C."/>
        </authorList>
    </citation>
    <scope>NUCLEOTIDE SEQUENCE [LARGE SCALE GENOMIC DNA]</scope>
    <source>
        <strain evidence="10 11">NBRC 112785</strain>
    </source>
</reference>
<keyword evidence="5 7" id="KW-0949">S-adenosyl-L-methionine</keyword>
<comment type="caution">
    <text evidence="7 8">Lacks conserved residue(s) required for the propagation of feature annotation.</text>
</comment>
<dbReference type="PANTHER" id="PTHR22807:SF30">
    <property type="entry name" value="28S RRNA (CYTOSINE(4447)-C(5))-METHYLTRANSFERASE-RELATED"/>
    <property type="match status" value="1"/>
</dbReference>
<dbReference type="NCBIfam" id="NF008898">
    <property type="entry name" value="PRK11933.1"/>
    <property type="match status" value="1"/>
</dbReference>
<dbReference type="GO" id="GO:0070475">
    <property type="term" value="P:rRNA base methylation"/>
    <property type="evidence" value="ECO:0007669"/>
    <property type="project" value="TreeGrafter"/>
</dbReference>
<dbReference type="EC" id="2.1.1.178" evidence="7"/>
<dbReference type="InterPro" id="IPR029063">
    <property type="entry name" value="SAM-dependent_MTases_sf"/>
</dbReference>
<dbReference type="Pfam" id="PF13636">
    <property type="entry name" value="Methyltranf_PUA"/>
    <property type="match status" value="1"/>
</dbReference>
<feature type="domain" description="SAM-dependent MTase RsmB/NOP-type" evidence="9">
    <location>
        <begin position="27"/>
        <end position="308"/>
    </location>
</feature>
<keyword evidence="6 7" id="KW-0694">RNA-binding</keyword>
<protein>
    <recommendedName>
        <fullName evidence="7">Ribosomal RNA small subunit methyltransferase F</fullName>
        <ecNumber evidence="7">2.1.1.178</ecNumber>
    </recommendedName>
    <alternativeName>
        <fullName evidence="7">16S rRNA m5C1407 methyltransferase</fullName>
    </alternativeName>
    <alternativeName>
        <fullName evidence="7">rRNA (cytosine-C(5)-)-methyltransferase RsmF</fullName>
    </alternativeName>
</protein>
<evidence type="ECO:0000256" key="5">
    <source>
        <dbReference type="ARBA" id="ARBA00022691"/>
    </source>
</evidence>
<evidence type="ECO:0000256" key="4">
    <source>
        <dbReference type="ARBA" id="ARBA00022679"/>
    </source>
</evidence>
<dbReference type="InterPro" id="IPR023267">
    <property type="entry name" value="RCMT"/>
</dbReference>
<evidence type="ECO:0000313" key="10">
    <source>
        <dbReference type="EMBL" id="GLS84639.1"/>
    </source>
</evidence>
<dbReference type="Pfam" id="PF01189">
    <property type="entry name" value="Methyltr_RsmB-F"/>
    <property type="match status" value="1"/>
</dbReference>
<comment type="catalytic activity">
    <reaction evidence="7">
        <text>cytidine(1407) in 16S rRNA + S-adenosyl-L-methionine = 5-methylcytidine(1407) in 16S rRNA + S-adenosyl-L-homocysteine + H(+)</text>
        <dbReference type="Rhea" id="RHEA:42756"/>
        <dbReference type="Rhea" id="RHEA-COMP:10223"/>
        <dbReference type="Rhea" id="RHEA-COMP:10224"/>
        <dbReference type="ChEBI" id="CHEBI:15378"/>
        <dbReference type="ChEBI" id="CHEBI:57856"/>
        <dbReference type="ChEBI" id="CHEBI:59789"/>
        <dbReference type="ChEBI" id="CHEBI:74483"/>
        <dbReference type="ChEBI" id="CHEBI:82748"/>
        <dbReference type="EC" id="2.1.1.178"/>
    </reaction>
</comment>
<dbReference type="Gene3D" id="3.40.50.150">
    <property type="entry name" value="Vaccinia Virus protein VP39"/>
    <property type="match status" value="1"/>
</dbReference>
<dbReference type="InterPro" id="IPR001678">
    <property type="entry name" value="MeTrfase_RsmB-F_NOP2_dom"/>
</dbReference>
<evidence type="ECO:0000256" key="3">
    <source>
        <dbReference type="ARBA" id="ARBA00022603"/>
    </source>
</evidence>
<dbReference type="Proteomes" id="UP001157439">
    <property type="component" value="Unassembled WGS sequence"/>
</dbReference>
<dbReference type="InterPro" id="IPR048457">
    <property type="entry name" value="YebU_pre-PUA_dom"/>
</dbReference>
<organism evidence="10 11">
    <name type="scientific">Paraferrimonas haliotis</name>
    <dbReference type="NCBI Taxonomy" id="2013866"/>
    <lineage>
        <taxon>Bacteria</taxon>
        <taxon>Pseudomonadati</taxon>
        <taxon>Pseudomonadota</taxon>
        <taxon>Gammaproteobacteria</taxon>
        <taxon>Alteromonadales</taxon>
        <taxon>Ferrimonadaceae</taxon>
        <taxon>Paraferrimonas</taxon>
    </lineage>
</organism>
<evidence type="ECO:0000256" key="2">
    <source>
        <dbReference type="ARBA" id="ARBA00022552"/>
    </source>
</evidence>
<evidence type="ECO:0000256" key="6">
    <source>
        <dbReference type="ARBA" id="ARBA00022884"/>
    </source>
</evidence>
<gene>
    <name evidence="7 10" type="primary">rsmF</name>
    <name evidence="10" type="ORF">GCM10007894_26160</name>
</gene>
<dbReference type="GO" id="GO:0003723">
    <property type="term" value="F:RNA binding"/>
    <property type="evidence" value="ECO:0007669"/>
    <property type="project" value="UniProtKB-UniRule"/>
</dbReference>
<dbReference type="AlphaFoldDB" id="A0AA37TXE9"/>
<dbReference type="PANTHER" id="PTHR22807">
    <property type="entry name" value="NOP2 YEAST -RELATED NOL1/NOP2/FMU SUN DOMAIN-CONTAINING"/>
    <property type="match status" value="1"/>
</dbReference>
<dbReference type="GO" id="GO:0009383">
    <property type="term" value="F:rRNA (cytosine-C5-)-methyltransferase activity"/>
    <property type="evidence" value="ECO:0007669"/>
    <property type="project" value="TreeGrafter"/>
</dbReference>
<evidence type="ECO:0000256" key="1">
    <source>
        <dbReference type="ARBA" id="ARBA00022490"/>
    </source>
</evidence>
<accession>A0AA37TXE9</accession>
<dbReference type="Pfam" id="PF17125">
    <property type="entry name" value="Methyltr_RsmF_N"/>
    <property type="match status" value="1"/>
</dbReference>
<comment type="subcellular location">
    <subcellularLocation>
        <location evidence="7">Cytoplasm</location>
    </subcellularLocation>
</comment>
<dbReference type="HAMAP" id="MF_01579">
    <property type="entry name" value="16SrRNA_methyltr_F"/>
    <property type="match status" value="1"/>
</dbReference>
<keyword evidence="4 7" id="KW-0808">Transferase</keyword>
<dbReference type="EMBL" id="BSPO01000003">
    <property type="protein sequence ID" value="GLS84639.1"/>
    <property type="molecule type" value="Genomic_DNA"/>
</dbReference>
<evidence type="ECO:0000313" key="11">
    <source>
        <dbReference type="Proteomes" id="UP001157439"/>
    </source>
</evidence>
<dbReference type="GO" id="GO:0005737">
    <property type="term" value="C:cytoplasm"/>
    <property type="evidence" value="ECO:0007669"/>
    <property type="project" value="UniProtKB-SubCell"/>
</dbReference>
<feature type="active site" description="Nucleophile" evidence="7 8">
    <location>
        <position position="244"/>
    </location>
</feature>
<comment type="caution">
    <text evidence="10">The sequence shown here is derived from an EMBL/GenBank/DDBJ whole genome shotgun (WGS) entry which is preliminary data.</text>
</comment>
<feature type="binding site" evidence="7 8">
    <location>
        <position position="191"/>
    </location>
    <ligand>
        <name>S-adenosyl-L-methionine</name>
        <dbReference type="ChEBI" id="CHEBI:59789"/>
    </ligand>
</feature>
<dbReference type="PRINTS" id="PR02008">
    <property type="entry name" value="RCMTFAMILY"/>
</dbReference>
<dbReference type="RefSeq" id="WP_198950922.1">
    <property type="nucleotide sequence ID" value="NZ_BSPO01000003.1"/>
</dbReference>
<dbReference type="InterPro" id="IPR011023">
    <property type="entry name" value="Nop2p"/>
</dbReference>
<dbReference type="InterPro" id="IPR027391">
    <property type="entry name" value="Nol1_Nop2_Fmu_2"/>
</dbReference>
<comment type="similarity">
    <text evidence="7 8">Belongs to the class I-like SAM-binding methyltransferase superfamily. RsmB/NOP family.</text>
</comment>
<dbReference type="SUPFAM" id="SSF53335">
    <property type="entry name" value="S-adenosyl-L-methionine-dependent methyltransferases"/>
    <property type="match status" value="1"/>
</dbReference>
<dbReference type="Pfam" id="PF21150">
    <property type="entry name" value="YebU_pre-PUA_dom"/>
    <property type="match status" value="1"/>
</dbReference>
<dbReference type="PROSITE" id="PS51686">
    <property type="entry name" value="SAM_MT_RSMB_NOP"/>
    <property type="match status" value="1"/>
</dbReference>
<dbReference type="Gene3D" id="3.10.450.720">
    <property type="match status" value="1"/>
</dbReference>
<proteinExistence type="inferred from homology"/>
<dbReference type="InterPro" id="IPR049560">
    <property type="entry name" value="MeTrfase_RsmB-F_NOP2_cat"/>
</dbReference>
<evidence type="ECO:0000256" key="8">
    <source>
        <dbReference type="PROSITE-ProRule" id="PRU01023"/>
    </source>
</evidence>
<feature type="binding site" evidence="7 8">
    <location>
        <position position="146"/>
    </location>
    <ligand>
        <name>S-adenosyl-L-methionine</name>
        <dbReference type="ChEBI" id="CHEBI:59789"/>
    </ligand>
</feature>
<sequence>MVATSLNPEFLDSIEKILPSELSIDDFIDYSQRPLRRSIRVNTLAISVTDFVKRMQAQGWQLQAIPWCEQGFWVGPEDKLDAIGNTVEHLAGLFYIQEASSMLPVTALFQSQRQPMMVLDMAAAPGSKTTQIAAQMNNQGLLVANEYSASRIKSLFANCQRLGIRNVALTHFSANVFGQYLPETFDSILLDAPCGGEGTIRKDPRALDNWSQAAIDEISALQRELIESAFQSLKVGGELVYSTCTLNEQENHQVCHHLKQRFADAVEFVPLDGLFDGCDKALTEEGFLHVWPQLYDSEGFFIAKIRKTKAVDSKEARKAKIAKFPFQAATQKQRATLQQQLQPFNLAIPDSAAIYYRDGDYWWFPTEFEALIGKMRFSRAGIRVASEHKKGLNLHHDAAKALFNRNAQAIELDVNDAGAFLMGRDVEQKNSADKGEKLVSYQGTTLGIVKALGKRLKNRLPRELVRDKISNSNFSE</sequence>
<dbReference type="InterPro" id="IPR023545">
    <property type="entry name" value="rRNA_ssu_MeTfrase_F"/>
</dbReference>
<dbReference type="InterPro" id="IPR031341">
    <property type="entry name" value="Methyltr_RsmF_N"/>
</dbReference>